<evidence type="ECO:0000313" key="2">
    <source>
        <dbReference type="Proteomes" id="UP000198501"/>
    </source>
</evidence>
<reference evidence="1 2" key="1">
    <citation type="submission" date="2016-10" db="EMBL/GenBank/DDBJ databases">
        <authorList>
            <person name="de Groot N.N."/>
        </authorList>
    </citation>
    <scope>NUCLEOTIDE SEQUENCE [LARGE SCALE GENOMIC DNA]</scope>
    <source>
        <strain evidence="1 2">DSM 23406</strain>
    </source>
</reference>
<dbReference type="Proteomes" id="UP000198501">
    <property type="component" value="Unassembled WGS sequence"/>
</dbReference>
<proteinExistence type="predicted"/>
<dbReference type="EMBL" id="FNAL01000037">
    <property type="protein sequence ID" value="SDE18450.1"/>
    <property type="molecule type" value="Genomic_DNA"/>
</dbReference>
<feature type="non-terminal residue" evidence="1">
    <location>
        <position position="273"/>
    </location>
</feature>
<sequence length="273" mass="28479">MAVLSRLEIILAANSASFNQSIADARSQTKIAFSDMRESANKMGPAVSASIGAAAAATTALVVEQVTLANELQHTANVANSSIKEIQRYTVGAKKMGIEQDALGAIFQDTSDKIGDFLSSGGGGMADFFENIAPQIGVTAEQFRELSGPQALQLYYDNLERVNLSQNEMTFYMEAMASDATTLIPLLADGGAGFDVWADAAANAGAVMDAETIRATKELQATVDLLELSVDGAKTQFVAGFIPVLSDAAGELVGTADAADAARIAGHNFGQML</sequence>
<accession>A0A1G7AUS7</accession>
<gene>
    <name evidence="1" type="ORF">SAMN05660405_02611</name>
</gene>
<evidence type="ECO:0000313" key="1">
    <source>
        <dbReference type="EMBL" id="SDE18450.1"/>
    </source>
</evidence>
<dbReference type="AlphaFoldDB" id="A0A1G7AUS7"/>
<organism evidence="1 2">
    <name type="scientific">Psychrobacter pacificensis</name>
    <dbReference type="NCBI Taxonomy" id="112002"/>
    <lineage>
        <taxon>Bacteria</taxon>
        <taxon>Pseudomonadati</taxon>
        <taxon>Pseudomonadota</taxon>
        <taxon>Gammaproteobacteria</taxon>
        <taxon>Moraxellales</taxon>
        <taxon>Moraxellaceae</taxon>
        <taxon>Psychrobacter</taxon>
    </lineage>
</organism>
<name>A0A1G7AUS7_9GAMM</name>
<protein>
    <submittedName>
        <fullName evidence="1">Uncharacterized protein</fullName>
    </submittedName>
</protein>